<dbReference type="Proteomes" id="UP001437256">
    <property type="component" value="Unassembled WGS sequence"/>
</dbReference>
<sequence>MTAGGHWDTMDDLANFWNYRKTINLKDTLMEKIVKAIPEAIVTARCYVAFTEALKDDHLKELLLWLDQVTKWEQGKSNFCPYNVEESKLGLNQVKKQLADEEHQQEVDGLNPSSTVMVSVLIIKALKIEEVQHVLVIAAAAERNLTPLQQ</sequence>
<reference evidence="1 2" key="1">
    <citation type="submission" date="2024-05" db="EMBL/GenBank/DDBJ databases">
        <title>A draft genome resource for the thread blight pathogen Marasmius tenuissimus strain MS-2.</title>
        <authorList>
            <person name="Yulfo-Soto G.E."/>
            <person name="Baruah I.K."/>
            <person name="Amoako-Attah I."/>
            <person name="Bukari Y."/>
            <person name="Meinhardt L.W."/>
            <person name="Bailey B.A."/>
            <person name="Cohen S.P."/>
        </authorList>
    </citation>
    <scope>NUCLEOTIDE SEQUENCE [LARGE SCALE GENOMIC DNA]</scope>
    <source>
        <strain evidence="1 2">MS-2</strain>
    </source>
</reference>
<comment type="caution">
    <text evidence="1">The sequence shown here is derived from an EMBL/GenBank/DDBJ whole genome shotgun (WGS) entry which is preliminary data.</text>
</comment>
<evidence type="ECO:0000313" key="2">
    <source>
        <dbReference type="Proteomes" id="UP001437256"/>
    </source>
</evidence>
<name>A0ABR2Z8R0_9AGAR</name>
<organism evidence="1 2">
    <name type="scientific">Marasmius tenuissimus</name>
    <dbReference type="NCBI Taxonomy" id="585030"/>
    <lineage>
        <taxon>Eukaryota</taxon>
        <taxon>Fungi</taxon>
        <taxon>Dikarya</taxon>
        <taxon>Basidiomycota</taxon>
        <taxon>Agaricomycotina</taxon>
        <taxon>Agaricomycetes</taxon>
        <taxon>Agaricomycetidae</taxon>
        <taxon>Agaricales</taxon>
        <taxon>Marasmiineae</taxon>
        <taxon>Marasmiaceae</taxon>
        <taxon>Marasmius</taxon>
    </lineage>
</organism>
<proteinExistence type="predicted"/>
<accession>A0ABR2Z8R0</accession>
<gene>
    <name evidence="1" type="ORF">AAF712_015730</name>
</gene>
<keyword evidence="2" id="KW-1185">Reference proteome</keyword>
<protein>
    <submittedName>
        <fullName evidence="1">Uncharacterized protein</fullName>
    </submittedName>
</protein>
<evidence type="ECO:0000313" key="1">
    <source>
        <dbReference type="EMBL" id="KAL0057619.1"/>
    </source>
</evidence>
<dbReference type="EMBL" id="JBBXMP010000478">
    <property type="protein sequence ID" value="KAL0057619.1"/>
    <property type="molecule type" value="Genomic_DNA"/>
</dbReference>